<dbReference type="EMBL" id="GG692397">
    <property type="protein sequence ID" value="EER33777.1"/>
    <property type="molecule type" value="Genomic_DNA"/>
</dbReference>
<dbReference type="InterPro" id="IPR038919">
    <property type="entry name" value="STB2/STB2"/>
</dbReference>
<feature type="compositionally biased region" description="Low complexity" evidence="1">
    <location>
        <begin position="7"/>
        <end position="27"/>
    </location>
</feature>
<proteinExistence type="predicted"/>
<dbReference type="PANTHER" id="PTHR31011">
    <property type="entry name" value="PROTEIN STB2-RELATED"/>
    <property type="match status" value="1"/>
</dbReference>
<name>C5M873_CANTT</name>
<evidence type="ECO:0000313" key="5">
    <source>
        <dbReference type="Proteomes" id="UP000002037"/>
    </source>
</evidence>
<feature type="transmembrane region" description="Helical" evidence="2">
    <location>
        <begin position="942"/>
        <end position="964"/>
    </location>
</feature>
<evidence type="ECO:0000259" key="3">
    <source>
        <dbReference type="Pfam" id="PF25995"/>
    </source>
</evidence>
<dbReference type="eggNOG" id="ENOG502QT8Q">
    <property type="taxonomic scope" value="Eukaryota"/>
</dbReference>
<dbReference type="OrthoDB" id="19806at2759"/>
<dbReference type="InterPro" id="IPR059025">
    <property type="entry name" value="STB6_N"/>
</dbReference>
<dbReference type="Proteomes" id="UP000002037">
    <property type="component" value="Unassembled WGS sequence"/>
</dbReference>
<keyword evidence="2" id="KW-0812">Transmembrane</keyword>
<dbReference type="GO" id="GO:0070822">
    <property type="term" value="C:Sin3-type complex"/>
    <property type="evidence" value="ECO:0007669"/>
    <property type="project" value="TreeGrafter"/>
</dbReference>
<keyword evidence="2" id="KW-1133">Transmembrane helix</keyword>
<feature type="compositionally biased region" description="Basic residues" evidence="1">
    <location>
        <begin position="566"/>
        <end position="584"/>
    </location>
</feature>
<evidence type="ECO:0000256" key="1">
    <source>
        <dbReference type="SAM" id="MobiDB-lite"/>
    </source>
</evidence>
<dbReference type="AlphaFoldDB" id="C5M873"/>
<dbReference type="HOGENOM" id="CLU_323371_0_0_1"/>
<feature type="region of interest" description="Disordered" evidence="1">
    <location>
        <begin position="1"/>
        <end position="35"/>
    </location>
</feature>
<dbReference type="PANTHER" id="PTHR31011:SF2">
    <property type="entry name" value="PROTEIN STB2-RELATED"/>
    <property type="match status" value="1"/>
</dbReference>
<evidence type="ECO:0000313" key="4">
    <source>
        <dbReference type="EMBL" id="EER33777.1"/>
    </source>
</evidence>
<dbReference type="GeneID" id="8297317"/>
<dbReference type="Pfam" id="PF25995">
    <property type="entry name" value="STB6_N"/>
    <property type="match status" value="1"/>
</dbReference>
<feature type="region of interest" description="Disordered" evidence="1">
    <location>
        <begin position="542"/>
        <end position="594"/>
    </location>
</feature>
<feature type="compositionally biased region" description="Polar residues" evidence="1">
    <location>
        <begin position="542"/>
        <end position="563"/>
    </location>
</feature>
<gene>
    <name evidence="4" type="ORF">CTRG_02595</name>
</gene>
<keyword evidence="5" id="KW-1185">Reference proteome</keyword>
<keyword evidence="2" id="KW-0472">Membrane</keyword>
<feature type="domain" description="STB6-like N-terminal" evidence="3">
    <location>
        <begin position="47"/>
        <end position="234"/>
    </location>
</feature>
<dbReference type="VEuPathDB" id="FungiDB:CTRG_02595"/>
<dbReference type="KEGG" id="ctp:CTRG_02595"/>
<accession>C5M873</accession>
<dbReference type="RefSeq" id="XP_002548298.1">
    <property type="nucleotide sequence ID" value="XM_002548252.1"/>
</dbReference>
<evidence type="ECO:0000256" key="2">
    <source>
        <dbReference type="SAM" id="Phobius"/>
    </source>
</evidence>
<sequence length="1011" mass="115426">MTSQMNSPYSLPSHSASKSSSRLPPDSVASSSTNLQSHFSNPNDFITYIIPDFNAVKYFQKEFIASNEFHLIQESEVTGFEIYLVEQWVNDRNISSIVTAFTGNEASKISVVRLTIIKKPAKYYPVRFQEYLNELIQNHSRMKKMEKDRPKNLHSRTNSAGEMLTLSKLSTTQSSPAPPPSPKRENSTADYTNEVCFVTNLTSLPSALNLIPIPSGDVRKVETPFMVNSNLKKLQCTGRSISMTTSKISDASEDKFRQMYKIYNTKVPISFAAKELVNIVQTCLFYFDLLDARYCDGLLCAKTEEAIMNWWNLIGLPHFNVKPNPVNGILPARTVAAVVSLILSVRMRMVLVGGSDVPKDPFDFENFMLAIGQFQRQFKLDKTRKLDMETLNKMFTVTNARLLPEKNSNYFYSTAYNSSADFDPHDYEVAPAISGNSKGLTSNSSNTTQKRRYGKELKKLTNVMKSSVSPSTKDIDDNNIAAPKATSGRIRNKIAKFADMATPLDVETLDLECLVKTHLAGKTLIRLFYGVQNNHVFTYSDRSTIDNNHSQNQNQTPNSVQNQTEKHRHTHGSSHLHFQKRRGRGVGDDSNASQYGFESLRDRIAQTQELLVNNDPSKYSRGFSKMKLGLQSRKNITNTSKQDTTLLVPGDNGDAKEVRPTSMVDSFLQIHSDNASFTESVSSNTASIPPKCSVTDNDFSHPISKFKYNLNRRNSYPYLINKHEENLNTLSISKNEVRYNEDQVNICRLRRSISFSDVEEAVLSRHIVKPGSMTKFSQSYLESINTLMRYENLRTCYIDSEAKTVPHINNATVDKSYQLMNLELIKLKNIRHQMHANKGREEGMHEELDYNMKLLNTTIDRLLYETRIVSKRINELDENFKLYELKLHEDCNKRMVGIIDRVLRSKQFKEVYTNAEERKSIAVKLTGNEHYFDTIEEEKPISFLRCVAIFVYELIICLFQLFHFNRENMNLERIRESWKKLDPNRSIIKGAYSYIGREPSQESIASPVDPK</sequence>
<reference evidence="4 5" key="1">
    <citation type="journal article" date="2009" name="Nature">
        <title>Evolution of pathogenicity and sexual reproduction in eight Candida genomes.</title>
        <authorList>
            <person name="Butler G."/>
            <person name="Rasmussen M.D."/>
            <person name="Lin M.F."/>
            <person name="Santos M.A."/>
            <person name="Sakthikumar S."/>
            <person name="Munro C.A."/>
            <person name="Rheinbay E."/>
            <person name="Grabherr M."/>
            <person name="Forche A."/>
            <person name="Reedy J.L."/>
            <person name="Agrafioti I."/>
            <person name="Arnaud M.B."/>
            <person name="Bates S."/>
            <person name="Brown A.J."/>
            <person name="Brunke S."/>
            <person name="Costanzo M.C."/>
            <person name="Fitzpatrick D.A."/>
            <person name="de Groot P.W."/>
            <person name="Harris D."/>
            <person name="Hoyer L.L."/>
            <person name="Hube B."/>
            <person name="Klis F.M."/>
            <person name="Kodira C."/>
            <person name="Lennard N."/>
            <person name="Logue M.E."/>
            <person name="Martin R."/>
            <person name="Neiman A.M."/>
            <person name="Nikolaou E."/>
            <person name="Quail M.A."/>
            <person name="Quinn J."/>
            <person name="Santos M.C."/>
            <person name="Schmitzberger F.F."/>
            <person name="Sherlock G."/>
            <person name="Shah P."/>
            <person name="Silverstein K.A."/>
            <person name="Skrzypek M.S."/>
            <person name="Soll D."/>
            <person name="Staggs R."/>
            <person name="Stansfield I."/>
            <person name="Stumpf M.P."/>
            <person name="Sudbery P.E."/>
            <person name="Srikantha T."/>
            <person name="Zeng Q."/>
            <person name="Berman J."/>
            <person name="Berriman M."/>
            <person name="Heitman J."/>
            <person name="Gow N.A."/>
            <person name="Lorenz M.C."/>
            <person name="Birren B.W."/>
            <person name="Kellis M."/>
            <person name="Cuomo C.A."/>
        </authorList>
    </citation>
    <scope>NUCLEOTIDE SEQUENCE [LARGE SCALE GENOMIC DNA]</scope>
    <source>
        <strain evidence="5">ATCC MYA-3404 / T1</strain>
    </source>
</reference>
<protein>
    <recommendedName>
        <fullName evidence="3">STB6-like N-terminal domain-containing protein</fullName>
    </recommendedName>
</protein>
<organism evidence="4 5">
    <name type="scientific">Candida tropicalis (strain ATCC MYA-3404 / T1)</name>
    <name type="common">Yeast</name>
    <dbReference type="NCBI Taxonomy" id="294747"/>
    <lineage>
        <taxon>Eukaryota</taxon>
        <taxon>Fungi</taxon>
        <taxon>Dikarya</taxon>
        <taxon>Ascomycota</taxon>
        <taxon>Saccharomycotina</taxon>
        <taxon>Pichiomycetes</taxon>
        <taxon>Debaryomycetaceae</taxon>
        <taxon>Candida/Lodderomyces clade</taxon>
        <taxon>Candida</taxon>
    </lineage>
</organism>
<feature type="region of interest" description="Disordered" evidence="1">
    <location>
        <begin position="168"/>
        <end position="189"/>
    </location>
</feature>
<dbReference type="STRING" id="294747.C5M873"/>